<evidence type="ECO:0000313" key="2">
    <source>
        <dbReference type="EMBL" id="OIQ65751.1"/>
    </source>
</evidence>
<name>A0A1J5PD51_9ZZZZ</name>
<feature type="region of interest" description="Disordered" evidence="1">
    <location>
        <begin position="134"/>
        <end position="158"/>
    </location>
</feature>
<feature type="compositionally biased region" description="Basic residues" evidence="1">
    <location>
        <begin position="26"/>
        <end position="36"/>
    </location>
</feature>
<dbReference type="EMBL" id="MLJW01007089">
    <property type="protein sequence ID" value="OIQ65751.1"/>
    <property type="molecule type" value="Genomic_DNA"/>
</dbReference>
<feature type="region of interest" description="Disordered" evidence="1">
    <location>
        <begin position="68"/>
        <end position="101"/>
    </location>
</feature>
<comment type="caution">
    <text evidence="2">The sequence shown here is derived from an EMBL/GenBank/DDBJ whole genome shotgun (WGS) entry which is preliminary data.</text>
</comment>
<feature type="region of interest" description="Disordered" evidence="1">
    <location>
        <begin position="17"/>
        <end position="44"/>
    </location>
</feature>
<sequence>MVCRAGPLQPVLRHGLLRRRPDRDGTRRHRRQRHAAHAGQTRRVGPHLGLRLGLWLCRRRGVVDPHAVPLRRTAHRQNPDRYRPDLRPRPSAEGGHPRRRPLHRNLVCDLHHPVLSVDARPGATRLSRHYRRRPHRMAGPQADPRHAARQPQPVAVPSGLNALPRRVERNVHLRRHLCLRRAGMVGRQCRRLWHPRRRHWRHLRMARRQGG</sequence>
<dbReference type="AlphaFoldDB" id="A0A1J5PD51"/>
<accession>A0A1J5PD51</accession>
<proteinExistence type="predicted"/>
<feature type="compositionally biased region" description="Basic and acidic residues" evidence="1">
    <location>
        <begin position="77"/>
        <end position="90"/>
    </location>
</feature>
<protein>
    <submittedName>
        <fullName evidence="2">Uncharacterized protein</fullName>
    </submittedName>
</protein>
<gene>
    <name evidence="2" type="ORF">GALL_526870</name>
</gene>
<organism evidence="2">
    <name type="scientific">mine drainage metagenome</name>
    <dbReference type="NCBI Taxonomy" id="410659"/>
    <lineage>
        <taxon>unclassified sequences</taxon>
        <taxon>metagenomes</taxon>
        <taxon>ecological metagenomes</taxon>
    </lineage>
</organism>
<reference evidence="2" key="1">
    <citation type="submission" date="2016-10" db="EMBL/GenBank/DDBJ databases">
        <title>Sequence of Gallionella enrichment culture.</title>
        <authorList>
            <person name="Poehlein A."/>
            <person name="Muehling M."/>
            <person name="Daniel R."/>
        </authorList>
    </citation>
    <scope>NUCLEOTIDE SEQUENCE</scope>
</reference>
<evidence type="ECO:0000256" key="1">
    <source>
        <dbReference type="SAM" id="MobiDB-lite"/>
    </source>
</evidence>